<gene>
    <name evidence="3" type="ORF">EZS27_004247</name>
    <name evidence="4" type="ORF">EZS27_004281</name>
</gene>
<keyword evidence="1" id="KW-0812">Transmembrane</keyword>
<evidence type="ECO:0000313" key="4">
    <source>
        <dbReference type="EMBL" id="KAA6348304.1"/>
    </source>
</evidence>
<proteinExistence type="predicted"/>
<dbReference type="Gene3D" id="1.20.120.330">
    <property type="entry name" value="Nucleotidyltransferases domain 2"/>
    <property type="match status" value="1"/>
</dbReference>
<reference evidence="4" key="1">
    <citation type="submission" date="2019-03" db="EMBL/GenBank/DDBJ databases">
        <title>Single cell metagenomics reveals metabolic interactions within the superorganism composed of flagellate Streblomastix strix and complex community of Bacteroidetes bacteria on its surface.</title>
        <authorList>
            <person name="Treitli S.C."/>
            <person name="Kolisko M."/>
            <person name="Husnik F."/>
            <person name="Keeling P."/>
            <person name="Hampl V."/>
        </authorList>
    </citation>
    <scope>NUCLEOTIDE SEQUENCE</scope>
    <source>
        <strain evidence="4">STM</strain>
    </source>
</reference>
<dbReference type="AlphaFoldDB" id="A0A5J4SQ71"/>
<feature type="transmembrane region" description="Helical" evidence="1">
    <location>
        <begin position="43"/>
        <end position="65"/>
    </location>
</feature>
<accession>A0A5J4SQ71</accession>
<name>A0A5J4SQ71_9ZZZZ</name>
<evidence type="ECO:0000313" key="3">
    <source>
        <dbReference type="EMBL" id="KAA6348270.1"/>
    </source>
</evidence>
<evidence type="ECO:0000259" key="2">
    <source>
        <dbReference type="Pfam" id="PF18498"/>
    </source>
</evidence>
<organism evidence="4">
    <name type="scientific">termite gut metagenome</name>
    <dbReference type="NCBI Taxonomy" id="433724"/>
    <lineage>
        <taxon>unclassified sequences</taxon>
        <taxon>metagenomes</taxon>
        <taxon>organismal metagenomes</taxon>
    </lineage>
</organism>
<comment type="caution">
    <text evidence="4">The sequence shown here is derived from an EMBL/GenBank/DDBJ whole genome shotgun (WGS) entry which is preliminary data.</text>
</comment>
<dbReference type="EMBL" id="SNRY01000072">
    <property type="protein sequence ID" value="KAA6348304.1"/>
    <property type="molecule type" value="Genomic_DNA"/>
</dbReference>
<evidence type="ECO:0000256" key="1">
    <source>
        <dbReference type="SAM" id="Phobius"/>
    </source>
</evidence>
<dbReference type="InterPro" id="IPR040988">
    <property type="entry name" value="DUF5618"/>
</dbReference>
<sequence length="90" mass="10596">MSIDEQVLIKGKYYPEAIRYMENAKETLQKTGKEDNYYKDRKYVRTTCGTAYNGILIALDTYLLLRGIKKTKGRKSIKYYQEEIGKIDKK</sequence>
<keyword evidence="1" id="KW-0472">Membrane</keyword>
<dbReference type="Pfam" id="PF18498">
    <property type="entry name" value="DUF5618"/>
    <property type="match status" value="1"/>
</dbReference>
<dbReference type="EMBL" id="SNRY01000072">
    <property type="protein sequence ID" value="KAA6348270.1"/>
    <property type="molecule type" value="Genomic_DNA"/>
</dbReference>
<keyword evidence="1" id="KW-1133">Transmembrane helix</keyword>
<protein>
    <recommendedName>
        <fullName evidence="2">DUF5618 domain-containing protein</fullName>
    </recommendedName>
</protein>
<feature type="domain" description="DUF5618" evidence="2">
    <location>
        <begin position="15"/>
        <end position="90"/>
    </location>
</feature>